<dbReference type="Proteomes" id="UP000195766">
    <property type="component" value="Unassembled WGS sequence"/>
</dbReference>
<protein>
    <recommendedName>
        <fullName evidence="4">HTH marR-type domain-containing protein</fullName>
    </recommendedName>
</protein>
<evidence type="ECO:0000313" key="3">
    <source>
        <dbReference type="Proteomes" id="UP000195766"/>
    </source>
</evidence>
<feature type="region of interest" description="Disordered" evidence="1">
    <location>
        <begin position="119"/>
        <end position="138"/>
    </location>
</feature>
<dbReference type="Gene3D" id="1.10.10.10">
    <property type="entry name" value="Winged helix-like DNA-binding domain superfamily/Winged helix DNA-binding domain"/>
    <property type="match status" value="1"/>
</dbReference>
<sequence length="138" mass="14317">MTDAADHMTQTLLAALAEVERAAPGLSLSQLVMFLHIRRQEGVRMLELSSLCGRNDAAVSRGVRAMAGEGQPGSLTPAYGLVELLRGTDGRSRHLALTVKGNALANRLGAILAAEPGADRAANTSGAPSTIAERMNAA</sequence>
<proteinExistence type="predicted"/>
<dbReference type="RefSeq" id="WP_087139581.1">
    <property type="nucleotide sequence ID" value="NZ_FUIE01000024.1"/>
</dbReference>
<gene>
    <name evidence="2" type="ORF">FM111_04675</name>
</gene>
<name>A0A1R4FGT5_BREDI</name>
<evidence type="ECO:0000256" key="1">
    <source>
        <dbReference type="SAM" id="MobiDB-lite"/>
    </source>
</evidence>
<dbReference type="SUPFAM" id="SSF46785">
    <property type="entry name" value="Winged helix' DNA-binding domain"/>
    <property type="match status" value="1"/>
</dbReference>
<dbReference type="AlphaFoldDB" id="A0A1R4FGT5"/>
<evidence type="ECO:0008006" key="4">
    <source>
        <dbReference type="Google" id="ProtNLM"/>
    </source>
</evidence>
<dbReference type="OrthoDB" id="9943419at2"/>
<dbReference type="InterPro" id="IPR036388">
    <property type="entry name" value="WH-like_DNA-bd_sf"/>
</dbReference>
<organism evidence="2 3">
    <name type="scientific">Brevundimonas diminuta 3F5N</name>
    <dbReference type="NCBI Taxonomy" id="1255603"/>
    <lineage>
        <taxon>Bacteria</taxon>
        <taxon>Pseudomonadati</taxon>
        <taxon>Pseudomonadota</taxon>
        <taxon>Alphaproteobacteria</taxon>
        <taxon>Caulobacterales</taxon>
        <taxon>Caulobacteraceae</taxon>
        <taxon>Brevundimonas</taxon>
    </lineage>
</organism>
<dbReference type="EMBL" id="FUIE01000024">
    <property type="protein sequence ID" value="SJM55116.1"/>
    <property type="molecule type" value="Genomic_DNA"/>
</dbReference>
<dbReference type="InterPro" id="IPR036390">
    <property type="entry name" value="WH_DNA-bd_sf"/>
</dbReference>
<accession>A0A1R4FGT5</accession>
<reference evidence="2 3" key="1">
    <citation type="submission" date="2017-02" db="EMBL/GenBank/DDBJ databases">
        <authorList>
            <person name="Peterson S.W."/>
        </authorList>
    </citation>
    <scope>NUCLEOTIDE SEQUENCE [LARGE SCALE GENOMIC DNA]</scope>
    <source>
        <strain evidence="2 3">3F5N</strain>
    </source>
</reference>
<evidence type="ECO:0000313" key="2">
    <source>
        <dbReference type="EMBL" id="SJM55116.1"/>
    </source>
</evidence>